<dbReference type="Gene3D" id="4.10.60.10">
    <property type="entry name" value="Zinc finger, CCHC-type"/>
    <property type="match status" value="2"/>
</dbReference>
<dbReference type="AlphaFoldDB" id="A0AA40B3T9"/>
<sequence length="249" mass="27673">MSTEDAWVLIKEAVNERDIDDVKEAVQTYVKSSPSTTYPELEEAFRSQKLPLWLIAIEKTGLVSTLTNMDLQGELEKKYTVTYRFQWNPPRPRDREVWPKDVEENIERLKDAGEVVPRGVPKCRNCGQVGHTSKSCPEEKLEKQATTINCYNCDAVGHRIRDCPIPRVDKFACKNCGVVTKPLIAPSPALLLTWSVASATRLDISPRTAPREADSLAATVTRRVTGRESAPSLATLRTSSAATVMSLAT</sequence>
<dbReference type="InterPro" id="IPR036875">
    <property type="entry name" value="Znf_CCHC_sf"/>
</dbReference>
<dbReference type="InterPro" id="IPR001878">
    <property type="entry name" value="Znf_CCHC"/>
</dbReference>
<protein>
    <recommendedName>
        <fullName evidence="2">CCHC-type domain-containing protein</fullName>
    </recommendedName>
</protein>
<dbReference type="SMART" id="SM00343">
    <property type="entry name" value="ZnF_C2HC"/>
    <property type="match status" value="2"/>
</dbReference>
<dbReference type="GO" id="GO:0008270">
    <property type="term" value="F:zinc ion binding"/>
    <property type="evidence" value="ECO:0007669"/>
    <property type="project" value="UniProtKB-KW"/>
</dbReference>
<dbReference type="Pfam" id="PF00098">
    <property type="entry name" value="zf-CCHC"/>
    <property type="match status" value="2"/>
</dbReference>
<keyword evidence="4" id="KW-1185">Reference proteome</keyword>
<reference evidence="3" key="1">
    <citation type="submission" date="2023-06" db="EMBL/GenBank/DDBJ databases">
        <title>Genome-scale phylogeny and comparative genomics of the fungal order Sordariales.</title>
        <authorList>
            <consortium name="Lawrence Berkeley National Laboratory"/>
            <person name="Hensen N."/>
            <person name="Bonometti L."/>
            <person name="Westerberg I."/>
            <person name="Brannstrom I.O."/>
            <person name="Guillou S."/>
            <person name="Cros-Aarteil S."/>
            <person name="Calhoun S."/>
            <person name="Haridas S."/>
            <person name="Kuo A."/>
            <person name="Mondo S."/>
            <person name="Pangilinan J."/>
            <person name="Riley R."/>
            <person name="LaButti K."/>
            <person name="Andreopoulos B."/>
            <person name="Lipzen A."/>
            <person name="Chen C."/>
            <person name="Yanf M."/>
            <person name="Daum C."/>
            <person name="Ng V."/>
            <person name="Clum A."/>
            <person name="Steindorff A."/>
            <person name="Ohm R."/>
            <person name="Martin F."/>
            <person name="Silar P."/>
            <person name="Natvig D."/>
            <person name="Lalanne C."/>
            <person name="Gautier V."/>
            <person name="Ament-velasquez S.L."/>
            <person name="Kruys A."/>
            <person name="Hutchinson M.I."/>
            <person name="Powell A.J."/>
            <person name="Barry K."/>
            <person name="Miller A.N."/>
            <person name="Grigoriev I.V."/>
            <person name="Debuchy R."/>
            <person name="Gladieux P."/>
            <person name="Thoren M.H."/>
            <person name="Johannesson H."/>
        </authorList>
    </citation>
    <scope>NUCLEOTIDE SEQUENCE</scope>
    <source>
        <strain evidence="3">SMH2392-1A</strain>
    </source>
</reference>
<dbReference type="SUPFAM" id="SSF57756">
    <property type="entry name" value="Retrovirus zinc finger-like domains"/>
    <property type="match status" value="1"/>
</dbReference>
<keyword evidence="1" id="KW-0863">Zinc-finger</keyword>
<dbReference type="RefSeq" id="XP_060299869.1">
    <property type="nucleotide sequence ID" value="XM_060433286.1"/>
</dbReference>
<dbReference type="GeneID" id="85316557"/>
<dbReference type="Proteomes" id="UP001172101">
    <property type="component" value="Unassembled WGS sequence"/>
</dbReference>
<evidence type="ECO:0000313" key="4">
    <source>
        <dbReference type="Proteomes" id="UP001172101"/>
    </source>
</evidence>
<evidence type="ECO:0000259" key="2">
    <source>
        <dbReference type="PROSITE" id="PS50158"/>
    </source>
</evidence>
<feature type="domain" description="CCHC-type" evidence="2">
    <location>
        <begin position="122"/>
        <end position="138"/>
    </location>
</feature>
<dbReference type="GO" id="GO:0003676">
    <property type="term" value="F:nucleic acid binding"/>
    <property type="evidence" value="ECO:0007669"/>
    <property type="project" value="InterPro"/>
</dbReference>
<accession>A0AA40B3T9</accession>
<comment type="caution">
    <text evidence="3">The sequence shown here is derived from an EMBL/GenBank/DDBJ whole genome shotgun (WGS) entry which is preliminary data.</text>
</comment>
<evidence type="ECO:0000256" key="1">
    <source>
        <dbReference type="PROSITE-ProRule" id="PRU00047"/>
    </source>
</evidence>
<dbReference type="EMBL" id="JAUIRO010000002">
    <property type="protein sequence ID" value="KAK0727013.1"/>
    <property type="molecule type" value="Genomic_DNA"/>
</dbReference>
<name>A0AA40B3T9_9PEZI</name>
<organism evidence="3 4">
    <name type="scientific">Lasiosphaeria miniovina</name>
    <dbReference type="NCBI Taxonomy" id="1954250"/>
    <lineage>
        <taxon>Eukaryota</taxon>
        <taxon>Fungi</taxon>
        <taxon>Dikarya</taxon>
        <taxon>Ascomycota</taxon>
        <taxon>Pezizomycotina</taxon>
        <taxon>Sordariomycetes</taxon>
        <taxon>Sordariomycetidae</taxon>
        <taxon>Sordariales</taxon>
        <taxon>Lasiosphaeriaceae</taxon>
        <taxon>Lasiosphaeria</taxon>
    </lineage>
</organism>
<evidence type="ECO:0000313" key="3">
    <source>
        <dbReference type="EMBL" id="KAK0727013.1"/>
    </source>
</evidence>
<gene>
    <name evidence="3" type="ORF">B0T26DRAFT_112661</name>
</gene>
<keyword evidence="1" id="KW-0479">Metal-binding</keyword>
<keyword evidence="1" id="KW-0862">Zinc</keyword>
<feature type="domain" description="CCHC-type" evidence="2">
    <location>
        <begin position="150"/>
        <end position="164"/>
    </location>
</feature>
<proteinExistence type="predicted"/>
<dbReference type="PROSITE" id="PS50158">
    <property type="entry name" value="ZF_CCHC"/>
    <property type="match status" value="2"/>
</dbReference>